<name>J3N9I0_ORYBR</name>
<dbReference type="HOGENOM" id="CLU_1542430_0_0_1"/>
<dbReference type="AlphaFoldDB" id="J3N9I0"/>
<proteinExistence type="predicted"/>
<protein>
    <submittedName>
        <fullName evidence="1">Uncharacterized protein</fullName>
    </submittedName>
</protein>
<dbReference type="Proteomes" id="UP000006038">
    <property type="component" value="Chromosome 11"/>
</dbReference>
<sequence>MGFCSRAEEVKNQSVVDQLYHISTSFMSEMVYAMCPPYVVHQEYSSEINYVNQQLYHACSPIFLPFEGFGLGNACFVENQTQVGDFNLSGSQIHCIFRPAHDENLEASAEMQHFDMINAGDIQILFQRFPRPLLNFQHLDLSDQVREKEPALHNRENWIYIDRKLCAKNEVIQV</sequence>
<keyword evidence="2" id="KW-1185">Reference proteome</keyword>
<dbReference type="EnsemblPlants" id="OB11G24660.1">
    <property type="protein sequence ID" value="OB11G24660.1"/>
    <property type="gene ID" value="OB11G24660"/>
</dbReference>
<reference evidence="1" key="1">
    <citation type="journal article" date="2013" name="Nat. Commun.">
        <title>Whole-genome sequencing of Oryza brachyantha reveals mechanisms underlying Oryza genome evolution.</title>
        <authorList>
            <person name="Chen J."/>
            <person name="Huang Q."/>
            <person name="Gao D."/>
            <person name="Wang J."/>
            <person name="Lang Y."/>
            <person name="Liu T."/>
            <person name="Li B."/>
            <person name="Bai Z."/>
            <person name="Luis Goicoechea J."/>
            <person name="Liang C."/>
            <person name="Chen C."/>
            <person name="Zhang W."/>
            <person name="Sun S."/>
            <person name="Liao Y."/>
            <person name="Zhang X."/>
            <person name="Yang L."/>
            <person name="Song C."/>
            <person name="Wang M."/>
            <person name="Shi J."/>
            <person name="Liu G."/>
            <person name="Liu J."/>
            <person name="Zhou H."/>
            <person name="Zhou W."/>
            <person name="Yu Q."/>
            <person name="An N."/>
            <person name="Chen Y."/>
            <person name="Cai Q."/>
            <person name="Wang B."/>
            <person name="Liu B."/>
            <person name="Min J."/>
            <person name="Huang Y."/>
            <person name="Wu H."/>
            <person name="Li Z."/>
            <person name="Zhang Y."/>
            <person name="Yin Y."/>
            <person name="Song W."/>
            <person name="Jiang J."/>
            <person name="Jackson S.A."/>
            <person name="Wing R.A."/>
            <person name="Wang J."/>
            <person name="Chen M."/>
        </authorList>
    </citation>
    <scope>NUCLEOTIDE SEQUENCE [LARGE SCALE GENOMIC DNA]</scope>
    <source>
        <strain evidence="1">cv. IRGC 101232</strain>
    </source>
</reference>
<evidence type="ECO:0000313" key="2">
    <source>
        <dbReference type="Proteomes" id="UP000006038"/>
    </source>
</evidence>
<organism evidence="1">
    <name type="scientific">Oryza brachyantha</name>
    <name type="common">malo sina</name>
    <dbReference type="NCBI Taxonomy" id="4533"/>
    <lineage>
        <taxon>Eukaryota</taxon>
        <taxon>Viridiplantae</taxon>
        <taxon>Streptophyta</taxon>
        <taxon>Embryophyta</taxon>
        <taxon>Tracheophyta</taxon>
        <taxon>Spermatophyta</taxon>
        <taxon>Magnoliopsida</taxon>
        <taxon>Liliopsida</taxon>
        <taxon>Poales</taxon>
        <taxon>Poaceae</taxon>
        <taxon>BOP clade</taxon>
        <taxon>Oryzoideae</taxon>
        <taxon>Oryzeae</taxon>
        <taxon>Oryzinae</taxon>
        <taxon>Oryza</taxon>
    </lineage>
</organism>
<reference evidence="1" key="2">
    <citation type="submission" date="2013-04" db="UniProtKB">
        <authorList>
            <consortium name="EnsemblPlants"/>
        </authorList>
    </citation>
    <scope>IDENTIFICATION</scope>
</reference>
<evidence type="ECO:0000313" key="1">
    <source>
        <dbReference type="EnsemblPlants" id="OB11G24660.1"/>
    </source>
</evidence>
<dbReference type="Gramene" id="OB11G24660.1">
    <property type="protein sequence ID" value="OB11G24660.1"/>
    <property type="gene ID" value="OB11G24660"/>
</dbReference>
<accession>J3N9I0</accession>